<evidence type="ECO:0008006" key="3">
    <source>
        <dbReference type="Google" id="ProtNLM"/>
    </source>
</evidence>
<gene>
    <name evidence="1" type="ORF">BWQ96_04074</name>
</gene>
<dbReference type="SUPFAM" id="SSF56112">
    <property type="entry name" value="Protein kinase-like (PK-like)"/>
    <property type="match status" value="1"/>
</dbReference>
<dbReference type="Proteomes" id="UP000247409">
    <property type="component" value="Unassembled WGS sequence"/>
</dbReference>
<proteinExistence type="predicted"/>
<dbReference type="AlphaFoldDB" id="A0A2V3IWX6"/>
<evidence type="ECO:0000313" key="2">
    <source>
        <dbReference type="Proteomes" id="UP000247409"/>
    </source>
</evidence>
<reference evidence="1 2" key="1">
    <citation type="journal article" date="2018" name="Mol. Biol. Evol.">
        <title>Analysis of the draft genome of the red seaweed Gracilariopsis chorda provides insights into genome size evolution in Rhodophyta.</title>
        <authorList>
            <person name="Lee J."/>
            <person name="Yang E.C."/>
            <person name="Graf L."/>
            <person name="Yang J.H."/>
            <person name="Qiu H."/>
            <person name="Zel Zion U."/>
            <person name="Chan C.X."/>
            <person name="Stephens T.G."/>
            <person name="Weber A.P.M."/>
            <person name="Boo G.H."/>
            <person name="Boo S.M."/>
            <person name="Kim K.M."/>
            <person name="Shin Y."/>
            <person name="Jung M."/>
            <person name="Lee S.J."/>
            <person name="Yim H.S."/>
            <person name="Lee J.H."/>
            <person name="Bhattacharya D."/>
            <person name="Yoon H.S."/>
        </authorList>
    </citation>
    <scope>NUCLEOTIDE SEQUENCE [LARGE SCALE GENOMIC DNA]</scope>
    <source>
        <strain evidence="1 2">SKKU-2015</strain>
        <tissue evidence="1">Whole body</tissue>
    </source>
</reference>
<dbReference type="InterPro" id="IPR011009">
    <property type="entry name" value="Kinase-like_dom_sf"/>
</dbReference>
<accession>A0A2V3IWX6</accession>
<dbReference type="OrthoDB" id="10376762at2759"/>
<keyword evidence="2" id="KW-1185">Reference proteome</keyword>
<dbReference type="EMBL" id="NBIV01000043">
    <property type="protein sequence ID" value="PXF46197.1"/>
    <property type="molecule type" value="Genomic_DNA"/>
</dbReference>
<sequence length="449" mass="52764">MYYLIVARPSDHSFLVESNSQLPTIPYSGTVTHYLRDVLDQVQMKLKHDLKLNFLRVECWSFEESWQTLIVFEVLGERSTKAPKNCKWVTQSAADKVALVPPSETVREYLKKYKVHGLEVNGERLYSFSGAGWFESASTWIKRNLSDFGEEVESIEKLQHGLGSCVLKVRVRSGTLFYMKCSKRMRWWNEVGVTCALAEVMPETFNKPLAVDMERGWMLMRDYGKTLPYELFETDLDMAKRVTCYWAEVQKKSVSHVQELVERGVAKVDGKALKAAVDQVMENPLWFKAQRERMNEEQLERYTDEVEYKDEYRRYLERLFDKIDGYKVPLAVVNGDVESVNTILRDEKCTFIDMFYTQVSFPFLDVVLLPIQCGYEFNDFDFDFYLEYWKEYESIERLRELLLLIDEVSSVESVISSVDIFEQAEESHREYYYGELKFPVCRTFGVHEE</sequence>
<protein>
    <recommendedName>
        <fullName evidence="3">Aminoglycoside phosphotransferase domain-containing protein</fullName>
    </recommendedName>
</protein>
<comment type="caution">
    <text evidence="1">The sequence shown here is derived from an EMBL/GenBank/DDBJ whole genome shotgun (WGS) entry which is preliminary data.</text>
</comment>
<evidence type="ECO:0000313" key="1">
    <source>
        <dbReference type="EMBL" id="PXF46197.1"/>
    </source>
</evidence>
<name>A0A2V3IWX6_9FLOR</name>
<organism evidence="1 2">
    <name type="scientific">Gracilariopsis chorda</name>
    <dbReference type="NCBI Taxonomy" id="448386"/>
    <lineage>
        <taxon>Eukaryota</taxon>
        <taxon>Rhodophyta</taxon>
        <taxon>Florideophyceae</taxon>
        <taxon>Rhodymeniophycidae</taxon>
        <taxon>Gracilariales</taxon>
        <taxon>Gracilariaceae</taxon>
        <taxon>Gracilariopsis</taxon>
    </lineage>
</organism>